<name>A0A835YWS8_9STRA</name>
<reference evidence="1" key="1">
    <citation type="submission" date="2021-02" db="EMBL/GenBank/DDBJ databases">
        <title>First Annotated Genome of the Yellow-green Alga Tribonema minus.</title>
        <authorList>
            <person name="Mahan K.M."/>
        </authorList>
    </citation>
    <scope>NUCLEOTIDE SEQUENCE</scope>
    <source>
        <strain evidence="1">UTEX B ZZ1240</strain>
    </source>
</reference>
<comment type="caution">
    <text evidence="1">The sequence shown here is derived from an EMBL/GenBank/DDBJ whole genome shotgun (WGS) entry which is preliminary data.</text>
</comment>
<gene>
    <name evidence="1" type="ORF">JKP88DRAFT_273099</name>
</gene>
<dbReference type="EMBL" id="JAFCMP010000223">
    <property type="protein sequence ID" value="KAG5183122.1"/>
    <property type="molecule type" value="Genomic_DNA"/>
</dbReference>
<proteinExistence type="predicted"/>
<keyword evidence="2" id="KW-1185">Reference proteome</keyword>
<evidence type="ECO:0000313" key="2">
    <source>
        <dbReference type="Proteomes" id="UP000664859"/>
    </source>
</evidence>
<dbReference type="Proteomes" id="UP000664859">
    <property type="component" value="Unassembled WGS sequence"/>
</dbReference>
<sequence>MHTAEAAIQGVLALGALAAVYRFAVGRLAPTIVNAAAAHLGLARPGADPCPPGMLDDGFTCWSGAYPRGQEFVSAGGDVDAARRECEAANPQGCELIGDAAYPRCRRGYVASGRAMCAPDGGSESTVRYGARIHCASGQTLVDERCVSSTAVP</sequence>
<evidence type="ECO:0000313" key="1">
    <source>
        <dbReference type="EMBL" id="KAG5183122.1"/>
    </source>
</evidence>
<dbReference type="AlphaFoldDB" id="A0A835YWS8"/>
<accession>A0A835YWS8</accession>
<protein>
    <submittedName>
        <fullName evidence="1">Uncharacterized protein</fullName>
    </submittedName>
</protein>
<organism evidence="1 2">
    <name type="scientific">Tribonema minus</name>
    <dbReference type="NCBI Taxonomy" id="303371"/>
    <lineage>
        <taxon>Eukaryota</taxon>
        <taxon>Sar</taxon>
        <taxon>Stramenopiles</taxon>
        <taxon>Ochrophyta</taxon>
        <taxon>PX clade</taxon>
        <taxon>Xanthophyceae</taxon>
        <taxon>Tribonematales</taxon>
        <taxon>Tribonemataceae</taxon>
        <taxon>Tribonema</taxon>
    </lineage>
</organism>